<proteinExistence type="predicted"/>
<organism evidence="1 2">
    <name type="scientific">Sphingobacterium ginsenosidimutans</name>
    <dbReference type="NCBI Taxonomy" id="687845"/>
    <lineage>
        <taxon>Bacteria</taxon>
        <taxon>Pseudomonadati</taxon>
        <taxon>Bacteroidota</taxon>
        <taxon>Sphingobacteriia</taxon>
        <taxon>Sphingobacteriales</taxon>
        <taxon>Sphingobacteriaceae</taxon>
        <taxon>Sphingobacterium</taxon>
    </lineage>
</organism>
<gene>
    <name evidence="1" type="ORF">GCM10022218_22600</name>
</gene>
<sequence length="136" mass="14757">MLSASLHSARAQDIFDKVDKLLNKTEKASNQTDRAGKTAGKLGKLFGKKEKSDQKTVISISGIDYAKLQDLQARIEGCSGVASATSKFNKDGSKITVMHSTTSSDLLKEILKKANGIVTKESIEEVEDDAISFRLH</sequence>
<name>A0ABP8A236_9SPHI</name>
<comment type="caution">
    <text evidence="1">The sequence shown here is derived from an EMBL/GenBank/DDBJ whole genome shotgun (WGS) entry which is preliminary data.</text>
</comment>
<evidence type="ECO:0000313" key="1">
    <source>
        <dbReference type="EMBL" id="GAA4175937.1"/>
    </source>
</evidence>
<protein>
    <submittedName>
        <fullName evidence="1">Uncharacterized protein</fullName>
    </submittedName>
</protein>
<keyword evidence="2" id="KW-1185">Reference proteome</keyword>
<evidence type="ECO:0000313" key="2">
    <source>
        <dbReference type="Proteomes" id="UP001500167"/>
    </source>
</evidence>
<accession>A0ABP8A236</accession>
<dbReference type="EMBL" id="BAAAZK010000006">
    <property type="protein sequence ID" value="GAA4175937.1"/>
    <property type="molecule type" value="Genomic_DNA"/>
</dbReference>
<dbReference type="Proteomes" id="UP001500167">
    <property type="component" value="Unassembled WGS sequence"/>
</dbReference>
<reference evidence="2" key="1">
    <citation type="journal article" date="2019" name="Int. J. Syst. Evol. Microbiol.">
        <title>The Global Catalogue of Microorganisms (GCM) 10K type strain sequencing project: providing services to taxonomists for standard genome sequencing and annotation.</title>
        <authorList>
            <consortium name="The Broad Institute Genomics Platform"/>
            <consortium name="The Broad Institute Genome Sequencing Center for Infectious Disease"/>
            <person name="Wu L."/>
            <person name="Ma J."/>
        </authorList>
    </citation>
    <scope>NUCLEOTIDE SEQUENCE [LARGE SCALE GENOMIC DNA]</scope>
    <source>
        <strain evidence="2">JCM 16722</strain>
    </source>
</reference>